<dbReference type="AlphaFoldDB" id="A0A3P6SK85"/>
<protein>
    <submittedName>
        <fullName evidence="2">Uncharacterized protein</fullName>
    </submittedName>
</protein>
<feature type="region of interest" description="Disordered" evidence="1">
    <location>
        <begin position="27"/>
        <end position="59"/>
    </location>
</feature>
<proteinExistence type="predicted"/>
<name>A0A3P6SK85_9BILA</name>
<evidence type="ECO:0000256" key="1">
    <source>
        <dbReference type="SAM" id="MobiDB-lite"/>
    </source>
</evidence>
<evidence type="ECO:0000313" key="2">
    <source>
        <dbReference type="EMBL" id="VDK67825.1"/>
    </source>
</evidence>
<dbReference type="Proteomes" id="UP000271098">
    <property type="component" value="Unassembled WGS sequence"/>
</dbReference>
<dbReference type="EMBL" id="UYRT01028521">
    <property type="protein sequence ID" value="VDK67825.1"/>
    <property type="molecule type" value="Genomic_DNA"/>
</dbReference>
<gene>
    <name evidence="2" type="ORF">GPUH_LOCUS9071</name>
</gene>
<reference evidence="2 3" key="1">
    <citation type="submission" date="2018-11" db="EMBL/GenBank/DDBJ databases">
        <authorList>
            <consortium name="Pathogen Informatics"/>
        </authorList>
    </citation>
    <scope>NUCLEOTIDE SEQUENCE [LARGE SCALE GENOMIC DNA]</scope>
</reference>
<accession>A0A3P6SK85</accession>
<organism evidence="2 3">
    <name type="scientific">Gongylonema pulchrum</name>
    <dbReference type="NCBI Taxonomy" id="637853"/>
    <lineage>
        <taxon>Eukaryota</taxon>
        <taxon>Metazoa</taxon>
        <taxon>Ecdysozoa</taxon>
        <taxon>Nematoda</taxon>
        <taxon>Chromadorea</taxon>
        <taxon>Rhabditida</taxon>
        <taxon>Spirurina</taxon>
        <taxon>Spiruromorpha</taxon>
        <taxon>Spiruroidea</taxon>
        <taxon>Gongylonematidae</taxon>
        <taxon>Gongylonema</taxon>
    </lineage>
</organism>
<sequence length="71" mass="7901">MIQEAVDARAEMMKVKVALKRLQDAKANVKHKETMTEAAEMTPDAPIHPEPPQMSSSFPPSPQVLCLFCCF</sequence>
<keyword evidence="3" id="KW-1185">Reference proteome</keyword>
<evidence type="ECO:0000313" key="3">
    <source>
        <dbReference type="Proteomes" id="UP000271098"/>
    </source>
</evidence>